<dbReference type="Proteomes" id="UP000474159">
    <property type="component" value="Unassembled WGS sequence"/>
</dbReference>
<reference evidence="1 2" key="1">
    <citation type="submission" date="2019-09" db="EMBL/GenBank/DDBJ databases">
        <title>YIM 48816 draft genome.</title>
        <authorList>
            <person name="Jiang L."/>
        </authorList>
    </citation>
    <scope>NUCLEOTIDE SEQUENCE [LARGE SCALE GENOMIC DNA]</scope>
    <source>
        <strain evidence="1 2">YIM 48816</strain>
    </source>
</reference>
<proteinExistence type="predicted"/>
<keyword evidence="1" id="KW-0238">DNA-binding</keyword>
<dbReference type="InterPro" id="IPR009061">
    <property type="entry name" value="DNA-bd_dom_put_sf"/>
</dbReference>
<organism evidence="1 2">
    <name type="scientific">Methylobacterium soli</name>
    <dbReference type="NCBI Taxonomy" id="553447"/>
    <lineage>
        <taxon>Bacteria</taxon>
        <taxon>Pseudomonadati</taxon>
        <taxon>Pseudomonadota</taxon>
        <taxon>Alphaproteobacteria</taxon>
        <taxon>Hyphomicrobiales</taxon>
        <taxon>Methylobacteriaceae</taxon>
        <taxon>Methylobacterium</taxon>
    </lineage>
</organism>
<accession>A0A6L3SS25</accession>
<gene>
    <name evidence="1" type="ORF">F6X53_24265</name>
</gene>
<dbReference type="OrthoDB" id="9806994at2"/>
<dbReference type="GO" id="GO:0003677">
    <property type="term" value="F:DNA binding"/>
    <property type="evidence" value="ECO:0007669"/>
    <property type="project" value="UniProtKB-KW"/>
</dbReference>
<dbReference type="AlphaFoldDB" id="A0A6L3SS25"/>
<protein>
    <submittedName>
        <fullName evidence="1">DNA-binding protein</fullName>
    </submittedName>
</protein>
<name>A0A6L3SS25_9HYPH</name>
<comment type="caution">
    <text evidence="1">The sequence shown here is derived from an EMBL/GenBank/DDBJ whole genome shotgun (WGS) entry which is preliminary data.</text>
</comment>
<keyword evidence="2" id="KW-1185">Reference proteome</keyword>
<evidence type="ECO:0000313" key="2">
    <source>
        <dbReference type="Proteomes" id="UP000474159"/>
    </source>
</evidence>
<sequence>MSRKMFLTPKELSERWSGSICVRTLANWRTMGNGPRYTKMGGRVVYRLTDVEEWERTRSAQSTSEYK</sequence>
<dbReference type="EMBL" id="VZZK01000032">
    <property type="protein sequence ID" value="KAB1075946.1"/>
    <property type="molecule type" value="Genomic_DNA"/>
</dbReference>
<evidence type="ECO:0000313" key="1">
    <source>
        <dbReference type="EMBL" id="KAB1075946.1"/>
    </source>
</evidence>
<dbReference type="SUPFAM" id="SSF46955">
    <property type="entry name" value="Putative DNA-binding domain"/>
    <property type="match status" value="1"/>
</dbReference>